<feature type="compositionally biased region" description="Polar residues" evidence="1">
    <location>
        <begin position="42"/>
        <end position="64"/>
    </location>
</feature>
<reference evidence="3 4" key="1">
    <citation type="submission" date="2014-04" db="EMBL/GenBank/DDBJ databases">
        <authorList>
            <consortium name="DOE Joint Genome Institute"/>
            <person name="Kuo A."/>
            <person name="Kohler A."/>
            <person name="Nagy L.G."/>
            <person name="Floudas D."/>
            <person name="Copeland A."/>
            <person name="Barry K.W."/>
            <person name="Cichocki N."/>
            <person name="Veneault-Fourrey C."/>
            <person name="LaButti K."/>
            <person name="Lindquist E.A."/>
            <person name="Lipzen A."/>
            <person name="Lundell T."/>
            <person name="Morin E."/>
            <person name="Murat C."/>
            <person name="Sun H."/>
            <person name="Tunlid A."/>
            <person name="Henrissat B."/>
            <person name="Grigoriev I.V."/>
            <person name="Hibbett D.S."/>
            <person name="Martin F."/>
            <person name="Nordberg H.P."/>
            <person name="Cantor M.N."/>
            <person name="Hua S.X."/>
        </authorList>
    </citation>
    <scope>NUCLEOTIDE SEQUENCE [LARGE SCALE GENOMIC DNA]</scope>
    <source>
        <strain evidence="3 4">LaAM-08-1</strain>
    </source>
</reference>
<sequence length="330" mass="36168">MAYRDPYVDQYNLGTQHSYHSPYAPRQTYDEMGPSYDPYSTAYDSESNQPYHDSNTGTQAYPPQRLPSTKIAQQQPSNGAYVTDANRTNIPVVAVAPVRKEGSGFDKGEFTPVTPKSVRAIKDYRVDHQGNLWTKVCYIRNDEHVLLTARLSREDEGAALDGIVLSLALWIRPPSVVIGNVQTSGVNITGGTGLSINLGVNISVNNPNYFAVNFQKIEAEIFYPINNTLIGGGTSENIIFHSRSQTNFTFPFMLSYKTTLDPQGKILIDLANKCGVNGGTKSNISVNYKITLGIRIVLVTISPVVANTFSFLCPISADQIENMLKGAIGS</sequence>
<reference evidence="4" key="2">
    <citation type="submission" date="2015-01" db="EMBL/GenBank/DDBJ databases">
        <title>Evolutionary Origins and Diversification of the Mycorrhizal Mutualists.</title>
        <authorList>
            <consortium name="DOE Joint Genome Institute"/>
            <consortium name="Mycorrhizal Genomics Consortium"/>
            <person name="Kohler A."/>
            <person name="Kuo A."/>
            <person name="Nagy L.G."/>
            <person name="Floudas D."/>
            <person name="Copeland A."/>
            <person name="Barry K.W."/>
            <person name="Cichocki N."/>
            <person name="Veneault-Fourrey C."/>
            <person name="LaButti K."/>
            <person name="Lindquist E.A."/>
            <person name="Lipzen A."/>
            <person name="Lundell T."/>
            <person name="Morin E."/>
            <person name="Murat C."/>
            <person name="Riley R."/>
            <person name="Ohm R."/>
            <person name="Sun H."/>
            <person name="Tunlid A."/>
            <person name="Henrissat B."/>
            <person name="Grigoriev I.V."/>
            <person name="Hibbett D.S."/>
            <person name="Martin F."/>
        </authorList>
    </citation>
    <scope>NUCLEOTIDE SEQUENCE [LARGE SCALE GENOMIC DNA]</scope>
    <source>
        <strain evidence="4">LaAM-08-1</strain>
    </source>
</reference>
<dbReference type="STRING" id="1095629.A0A0C9X7I3"/>
<dbReference type="AlphaFoldDB" id="A0A0C9X7I3"/>
<evidence type="ECO:0000313" key="3">
    <source>
        <dbReference type="EMBL" id="KIK08190.1"/>
    </source>
</evidence>
<dbReference type="Gene3D" id="2.60.40.1820">
    <property type="match status" value="1"/>
</dbReference>
<dbReference type="HOGENOM" id="CLU_061023_0_0_1"/>
<evidence type="ECO:0000259" key="2">
    <source>
        <dbReference type="Pfam" id="PF03168"/>
    </source>
</evidence>
<dbReference type="Proteomes" id="UP000054477">
    <property type="component" value="Unassembled WGS sequence"/>
</dbReference>
<dbReference type="EMBL" id="KN838543">
    <property type="protein sequence ID" value="KIK08190.1"/>
    <property type="molecule type" value="Genomic_DNA"/>
</dbReference>
<evidence type="ECO:0000256" key="1">
    <source>
        <dbReference type="SAM" id="MobiDB-lite"/>
    </source>
</evidence>
<gene>
    <name evidence="3" type="ORF">K443DRAFT_1719</name>
</gene>
<feature type="region of interest" description="Disordered" evidence="1">
    <location>
        <begin position="13"/>
        <end position="64"/>
    </location>
</feature>
<dbReference type="Pfam" id="PF03168">
    <property type="entry name" value="LEA_2"/>
    <property type="match status" value="1"/>
</dbReference>
<name>A0A0C9X7I3_9AGAR</name>
<dbReference type="OrthoDB" id="20273at2759"/>
<organism evidence="3 4">
    <name type="scientific">Laccaria amethystina LaAM-08-1</name>
    <dbReference type="NCBI Taxonomy" id="1095629"/>
    <lineage>
        <taxon>Eukaryota</taxon>
        <taxon>Fungi</taxon>
        <taxon>Dikarya</taxon>
        <taxon>Basidiomycota</taxon>
        <taxon>Agaricomycotina</taxon>
        <taxon>Agaricomycetes</taxon>
        <taxon>Agaricomycetidae</taxon>
        <taxon>Agaricales</taxon>
        <taxon>Agaricineae</taxon>
        <taxon>Hydnangiaceae</taxon>
        <taxon>Laccaria</taxon>
    </lineage>
</organism>
<protein>
    <recommendedName>
        <fullName evidence="2">Late embryogenesis abundant protein LEA-2 subgroup domain-containing protein</fullName>
    </recommendedName>
</protein>
<proteinExistence type="predicted"/>
<dbReference type="InterPro" id="IPR004864">
    <property type="entry name" value="LEA_2"/>
</dbReference>
<evidence type="ECO:0000313" key="4">
    <source>
        <dbReference type="Proteomes" id="UP000054477"/>
    </source>
</evidence>
<feature type="domain" description="Late embryogenesis abundant protein LEA-2 subgroup" evidence="2">
    <location>
        <begin position="202"/>
        <end position="292"/>
    </location>
</feature>
<dbReference type="SUPFAM" id="SSF117070">
    <property type="entry name" value="LEA14-like"/>
    <property type="match status" value="1"/>
</dbReference>
<accession>A0A0C9X7I3</accession>
<keyword evidence="4" id="KW-1185">Reference proteome</keyword>